<comment type="caution">
    <text evidence="1">The sequence shown here is derived from an EMBL/GenBank/DDBJ whole genome shotgun (WGS) entry which is preliminary data.</text>
</comment>
<reference evidence="1" key="1">
    <citation type="submission" date="2023-03" db="EMBL/GenBank/DDBJ databases">
        <title>Massive genome expansion in bonnet fungi (Mycena s.s.) driven by repeated elements and novel gene families across ecological guilds.</title>
        <authorList>
            <consortium name="Lawrence Berkeley National Laboratory"/>
            <person name="Harder C.B."/>
            <person name="Miyauchi S."/>
            <person name="Viragh M."/>
            <person name="Kuo A."/>
            <person name="Thoen E."/>
            <person name="Andreopoulos B."/>
            <person name="Lu D."/>
            <person name="Skrede I."/>
            <person name="Drula E."/>
            <person name="Henrissat B."/>
            <person name="Morin E."/>
            <person name="Kohler A."/>
            <person name="Barry K."/>
            <person name="LaButti K."/>
            <person name="Morin E."/>
            <person name="Salamov A."/>
            <person name="Lipzen A."/>
            <person name="Mereny Z."/>
            <person name="Hegedus B."/>
            <person name="Baldrian P."/>
            <person name="Stursova M."/>
            <person name="Weitz H."/>
            <person name="Taylor A."/>
            <person name="Grigoriev I.V."/>
            <person name="Nagy L.G."/>
            <person name="Martin F."/>
            <person name="Kauserud H."/>
        </authorList>
    </citation>
    <scope>NUCLEOTIDE SEQUENCE</scope>
    <source>
        <strain evidence="1">CBHHK200</strain>
    </source>
</reference>
<name>A0AAD6TJX1_9AGAR</name>
<keyword evidence="2" id="KW-1185">Reference proteome</keyword>
<dbReference type="EMBL" id="JARJCM010000001">
    <property type="protein sequence ID" value="KAJ7047729.1"/>
    <property type="molecule type" value="Genomic_DNA"/>
</dbReference>
<proteinExistence type="predicted"/>
<organism evidence="1 2">
    <name type="scientific">Mycena alexandri</name>
    <dbReference type="NCBI Taxonomy" id="1745969"/>
    <lineage>
        <taxon>Eukaryota</taxon>
        <taxon>Fungi</taxon>
        <taxon>Dikarya</taxon>
        <taxon>Basidiomycota</taxon>
        <taxon>Agaricomycotina</taxon>
        <taxon>Agaricomycetes</taxon>
        <taxon>Agaricomycetidae</taxon>
        <taxon>Agaricales</taxon>
        <taxon>Marasmiineae</taxon>
        <taxon>Mycenaceae</taxon>
        <taxon>Mycena</taxon>
    </lineage>
</organism>
<gene>
    <name evidence="1" type="ORF">C8F04DRAFT_1247349</name>
</gene>
<dbReference type="AlphaFoldDB" id="A0AAD6TJX1"/>
<sequence length="80" mass="9213">MAVTLKSAIKHWYAPEVIPIVLLYVDPLPRALPIPVSLVQWSRKNSEPWNSIQPGQGVKMVQVNHKFNRRFGPPLEKRPF</sequence>
<evidence type="ECO:0000313" key="1">
    <source>
        <dbReference type="EMBL" id="KAJ7047729.1"/>
    </source>
</evidence>
<protein>
    <submittedName>
        <fullName evidence="1">Uncharacterized protein</fullName>
    </submittedName>
</protein>
<dbReference type="Proteomes" id="UP001218188">
    <property type="component" value="Unassembled WGS sequence"/>
</dbReference>
<evidence type="ECO:0000313" key="2">
    <source>
        <dbReference type="Proteomes" id="UP001218188"/>
    </source>
</evidence>
<accession>A0AAD6TJX1</accession>